<evidence type="ECO:0000313" key="1">
    <source>
        <dbReference type="EMBL" id="EKC34116.1"/>
    </source>
</evidence>
<name>K1RIT5_MAGGI</name>
<reference evidence="1" key="1">
    <citation type="journal article" date="2012" name="Nature">
        <title>The oyster genome reveals stress adaptation and complexity of shell formation.</title>
        <authorList>
            <person name="Zhang G."/>
            <person name="Fang X."/>
            <person name="Guo X."/>
            <person name="Li L."/>
            <person name="Luo R."/>
            <person name="Xu F."/>
            <person name="Yang P."/>
            <person name="Zhang L."/>
            <person name="Wang X."/>
            <person name="Qi H."/>
            <person name="Xiong Z."/>
            <person name="Que H."/>
            <person name="Xie Y."/>
            <person name="Holland P.W."/>
            <person name="Paps J."/>
            <person name="Zhu Y."/>
            <person name="Wu F."/>
            <person name="Chen Y."/>
            <person name="Wang J."/>
            <person name="Peng C."/>
            <person name="Meng J."/>
            <person name="Yang L."/>
            <person name="Liu J."/>
            <person name="Wen B."/>
            <person name="Zhang N."/>
            <person name="Huang Z."/>
            <person name="Zhu Q."/>
            <person name="Feng Y."/>
            <person name="Mount A."/>
            <person name="Hedgecock D."/>
            <person name="Xu Z."/>
            <person name="Liu Y."/>
            <person name="Domazet-Loso T."/>
            <person name="Du Y."/>
            <person name="Sun X."/>
            <person name="Zhang S."/>
            <person name="Liu B."/>
            <person name="Cheng P."/>
            <person name="Jiang X."/>
            <person name="Li J."/>
            <person name="Fan D."/>
            <person name="Wang W."/>
            <person name="Fu W."/>
            <person name="Wang T."/>
            <person name="Wang B."/>
            <person name="Zhang J."/>
            <person name="Peng Z."/>
            <person name="Li Y."/>
            <person name="Li N."/>
            <person name="Wang J."/>
            <person name="Chen M."/>
            <person name="He Y."/>
            <person name="Tan F."/>
            <person name="Song X."/>
            <person name="Zheng Q."/>
            <person name="Huang R."/>
            <person name="Yang H."/>
            <person name="Du X."/>
            <person name="Chen L."/>
            <person name="Yang M."/>
            <person name="Gaffney P.M."/>
            <person name="Wang S."/>
            <person name="Luo L."/>
            <person name="She Z."/>
            <person name="Ming Y."/>
            <person name="Huang W."/>
            <person name="Zhang S."/>
            <person name="Huang B."/>
            <person name="Zhang Y."/>
            <person name="Qu T."/>
            <person name="Ni P."/>
            <person name="Miao G."/>
            <person name="Wang J."/>
            <person name="Wang Q."/>
            <person name="Steinberg C.E."/>
            <person name="Wang H."/>
            <person name="Li N."/>
            <person name="Qian L."/>
            <person name="Zhang G."/>
            <person name="Li Y."/>
            <person name="Yang H."/>
            <person name="Liu X."/>
            <person name="Wang J."/>
            <person name="Yin Y."/>
            <person name="Wang J."/>
        </authorList>
    </citation>
    <scope>NUCLEOTIDE SEQUENCE [LARGE SCALE GENOMIC DNA]</scope>
    <source>
        <strain evidence="1">05x7-T-G4-1.051#20</strain>
    </source>
</reference>
<accession>K1RIT5</accession>
<dbReference type="HOGENOM" id="CLU_2640534_0_0_1"/>
<proteinExistence type="predicted"/>
<dbReference type="InParanoid" id="K1RIT5"/>
<dbReference type="EMBL" id="JH817521">
    <property type="protein sequence ID" value="EKC34116.1"/>
    <property type="molecule type" value="Genomic_DNA"/>
</dbReference>
<dbReference type="AlphaFoldDB" id="K1RIT5"/>
<sequence>MAKPFSTSPNDIWGYVLLLAPVKEILNVLSRLSVGESLPKYVIGEEYWRALALLNTLSEKRPDCLLRQRSHDNYRYK</sequence>
<protein>
    <submittedName>
        <fullName evidence="1">Uncharacterized protein</fullName>
    </submittedName>
</protein>
<organism evidence="1">
    <name type="scientific">Magallana gigas</name>
    <name type="common">Pacific oyster</name>
    <name type="synonym">Crassostrea gigas</name>
    <dbReference type="NCBI Taxonomy" id="29159"/>
    <lineage>
        <taxon>Eukaryota</taxon>
        <taxon>Metazoa</taxon>
        <taxon>Spiralia</taxon>
        <taxon>Lophotrochozoa</taxon>
        <taxon>Mollusca</taxon>
        <taxon>Bivalvia</taxon>
        <taxon>Autobranchia</taxon>
        <taxon>Pteriomorphia</taxon>
        <taxon>Ostreida</taxon>
        <taxon>Ostreoidea</taxon>
        <taxon>Ostreidae</taxon>
        <taxon>Magallana</taxon>
    </lineage>
</organism>
<gene>
    <name evidence="1" type="ORF">CGI_10014954</name>
</gene>